<reference evidence="1" key="2">
    <citation type="journal article" date="2015" name="Data Brief">
        <title>Shoot transcriptome of the giant reed, Arundo donax.</title>
        <authorList>
            <person name="Barrero R.A."/>
            <person name="Guerrero F.D."/>
            <person name="Moolhuijzen P."/>
            <person name="Goolsby J.A."/>
            <person name="Tidwell J."/>
            <person name="Bellgard S.E."/>
            <person name="Bellgard M.I."/>
        </authorList>
    </citation>
    <scope>NUCLEOTIDE SEQUENCE</scope>
    <source>
        <tissue evidence="1">Shoot tissue taken approximately 20 cm above the soil surface</tissue>
    </source>
</reference>
<name>A0A0A8ZZ86_ARUDO</name>
<reference evidence="1" key="1">
    <citation type="submission" date="2014-09" db="EMBL/GenBank/DDBJ databases">
        <authorList>
            <person name="Magalhaes I.L.F."/>
            <person name="Oliveira U."/>
            <person name="Santos F.R."/>
            <person name="Vidigal T.H.D.A."/>
            <person name="Brescovit A.D."/>
            <person name="Santos A.J."/>
        </authorList>
    </citation>
    <scope>NUCLEOTIDE SEQUENCE</scope>
    <source>
        <tissue evidence="1">Shoot tissue taken approximately 20 cm above the soil surface</tissue>
    </source>
</reference>
<sequence>MLRNTQIC</sequence>
<proteinExistence type="predicted"/>
<organism evidence="1">
    <name type="scientific">Arundo donax</name>
    <name type="common">Giant reed</name>
    <name type="synonym">Donax arundinaceus</name>
    <dbReference type="NCBI Taxonomy" id="35708"/>
    <lineage>
        <taxon>Eukaryota</taxon>
        <taxon>Viridiplantae</taxon>
        <taxon>Streptophyta</taxon>
        <taxon>Embryophyta</taxon>
        <taxon>Tracheophyta</taxon>
        <taxon>Spermatophyta</taxon>
        <taxon>Magnoliopsida</taxon>
        <taxon>Liliopsida</taxon>
        <taxon>Poales</taxon>
        <taxon>Poaceae</taxon>
        <taxon>PACMAD clade</taxon>
        <taxon>Arundinoideae</taxon>
        <taxon>Arundineae</taxon>
        <taxon>Arundo</taxon>
    </lineage>
</organism>
<protein>
    <submittedName>
        <fullName evidence="1">Uncharacterized protein</fullName>
    </submittedName>
</protein>
<accession>A0A0A8ZZ86</accession>
<evidence type="ECO:0000313" key="1">
    <source>
        <dbReference type="EMBL" id="JAD43043.1"/>
    </source>
</evidence>
<dbReference type="EMBL" id="GBRH01254852">
    <property type="protein sequence ID" value="JAD43043.1"/>
    <property type="molecule type" value="Transcribed_RNA"/>
</dbReference>